<name>A0A7S7RE93_CRYPV</name>
<dbReference type="InterPro" id="IPR035985">
    <property type="entry name" value="Ubiquitin-activating_enz"/>
</dbReference>
<evidence type="ECO:0000313" key="2">
    <source>
        <dbReference type="Proteomes" id="UP000593906"/>
    </source>
</evidence>
<evidence type="ECO:0000313" key="1">
    <source>
        <dbReference type="EMBL" id="QOY39762.1"/>
    </source>
</evidence>
<accession>A0A7S7RE93</accession>
<dbReference type="SUPFAM" id="SSF69572">
    <property type="entry name" value="Activating enzymes of the ubiquitin-like proteins"/>
    <property type="match status" value="1"/>
</dbReference>
<dbReference type="Proteomes" id="UP000593906">
    <property type="component" value="Chromosome 8"/>
</dbReference>
<organism evidence="1 2">
    <name type="scientific">Cryptosporidium parvum</name>
    <dbReference type="NCBI Taxonomy" id="5807"/>
    <lineage>
        <taxon>Eukaryota</taxon>
        <taxon>Sar</taxon>
        <taxon>Alveolata</taxon>
        <taxon>Apicomplexa</taxon>
        <taxon>Conoidasida</taxon>
        <taxon>Coccidia</taxon>
        <taxon>Eucoccidiorida</taxon>
        <taxon>Eimeriorina</taxon>
        <taxon>Cryptosporidiidae</taxon>
        <taxon>Cryptosporidium</taxon>
    </lineage>
</organism>
<dbReference type="VEuPathDB" id="CryptoDB:CPATCC_0000160"/>
<sequence length="559" mass="64368">MDQFRSRERLIWGVVGEEALKNSKILILGSSSILTSELAISLASSGIGEIVLVDCQIATEEDYGVCLSLDGEKTNIVNQPKIYLLKDFLLSLQVNIRIKCVLESPEKYLETLMNEPLNSHPLEYSVVVCCNLPGNIVENVYNLAKNGQGISSCFIISLKSRGELGQYQVFSTNQMYVTFDLSAESKNLAKLHGLQLFKPIESLINLASEIDFKELEDSSSGLNDFLSKIPFPILLVYIGLNAGLFRGSEFGMDRENLKKRFKDSLEQILKDYDFPNYIEAKRYQYLVFSDPEDLLGDQIFQLLESQKLYSNFNGQFSLNKRSFSTINVKYQIVLSWIYKFLNDFGRLPVNKELPEMHCETVSYLQLQKIFHEQYTLDVSRISNSNTGKMNISNSDFDLNISDELVQFVCRHLYCLRFIEFKNTSFRWGEIHNKISNVDPALTERLVEVFLEDISQESQLIEFLFLDFLDYIHIDKGLIKDSEEIKTNFQNYLKSLRLEYIQIPPDFIQSFEIKEEFVTSSYISGVCSQEIIKLVMGRFVPLNNLLTWNSKKCRCSTFKL</sequence>
<dbReference type="AlphaFoldDB" id="A0A7S7RE93"/>
<proteinExistence type="predicted"/>
<gene>
    <name evidence="1" type="ORF">CPATCC_003800</name>
</gene>
<dbReference type="EMBL" id="CP044415">
    <property type="protein sequence ID" value="QOY39762.1"/>
    <property type="molecule type" value="Genomic_DNA"/>
</dbReference>
<dbReference type="GO" id="GO:0008641">
    <property type="term" value="F:ubiquitin-like modifier activating enzyme activity"/>
    <property type="evidence" value="ECO:0007669"/>
    <property type="project" value="InterPro"/>
</dbReference>
<protein>
    <submittedName>
        <fullName evidence="1">Uncharacterized protein</fullName>
    </submittedName>
</protein>
<reference evidence="1 2" key="1">
    <citation type="submission" date="2019-09" db="EMBL/GenBank/DDBJ databases">
        <title>Consistent, comparative and evidence-based genome assembly and annotation for Cryptosporidium parvum, C. hominis and C. tyzzeri.</title>
        <authorList>
            <person name="Baptista R.P."/>
            <person name="Li Y."/>
            <person name="Sateriale A."/>
            <person name="Ansell B."/>
            <person name="Jex A."/>
            <person name="Sanders M."/>
            <person name="Brooks K."/>
            <person name="Tracey A."/>
            <person name="Berriman M."/>
            <person name="Striepen B."/>
            <person name="Cotton J.A."/>
            <person name="Kissinger J.C."/>
        </authorList>
    </citation>
    <scope>NUCLEOTIDE SEQUENCE [LARGE SCALE GENOMIC DNA]</scope>
    <source>
        <strain evidence="1 2">IOWA-ATCC</strain>
    </source>
</reference>
<dbReference type="Gene3D" id="3.40.50.720">
    <property type="entry name" value="NAD(P)-binding Rossmann-like Domain"/>
    <property type="match status" value="2"/>
</dbReference>